<dbReference type="GO" id="GO:0008521">
    <property type="term" value="F:acetyl-CoA transmembrane transporter activity"/>
    <property type="evidence" value="ECO:0007669"/>
    <property type="project" value="InterPro"/>
</dbReference>
<dbReference type="GO" id="GO:0006811">
    <property type="term" value="P:monoatomic ion transport"/>
    <property type="evidence" value="ECO:0007669"/>
    <property type="project" value="UniProtKB-KW"/>
</dbReference>
<dbReference type="GO" id="GO:0035348">
    <property type="term" value="P:acetyl-CoA transmembrane transport"/>
    <property type="evidence" value="ECO:0007669"/>
    <property type="project" value="InterPro"/>
</dbReference>
<keyword evidence="6" id="KW-0813">Transport</keyword>
<evidence type="ECO:0000259" key="10">
    <source>
        <dbReference type="PROSITE" id="PS51384"/>
    </source>
</evidence>
<feature type="region of interest" description="Disordered" evidence="8">
    <location>
        <begin position="705"/>
        <end position="770"/>
    </location>
</feature>
<accession>A0A1Q5QA41</accession>
<evidence type="ECO:0000256" key="2">
    <source>
        <dbReference type="ARBA" id="ARBA00022692"/>
    </source>
</evidence>
<evidence type="ECO:0000256" key="5">
    <source>
        <dbReference type="ARBA" id="ARBA00023002"/>
    </source>
</evidence>
<evidence type="ECO:0000256" key="4">
    <source>
        <dbReference type="ARBA" id="ARBA00022989"/>
    </source>
</evidence>
<feature type="transmembrane region" description="Helical" evidence="9">
    <location>
        <begin position="1159"/>
        <end position="1185"/>
    </location>
</feature>
<keyword evidence="2 9" id="KW-0812">Transmembrane</keyword>
<dbReference type="GeneID" id="31001625"/>
<dbReference type="SFLD" id="SFLDS00052">
    <property type="entry name" value="Ferric_Reductase_Domain"/>
    <property type="match status" value="1"/>
</dbReference>
<feature type="transmembrane region" description="Helical" evidence="9">
    <location>
        <begin position="1097"/>
        <end position="1116"/>
    </location>
</feature>
<dbReference type="PROSITE" id="PS51384">
    <property type="entry name" value="FAD_FR"/>
    <property type="match status" value="1"/>
</dbReference>
<dbReference type="Pfam" id="PF08030">
    <property type="entry name" value="NAD_binding_6"/>
    <property type="match status" value="1"/>
</dbReference>
<feature type="transmembrane region" description="Helical" evidence="9">
    <location>
        <begin position="936"/>
        <end position="960"/>
    </location>
</feature>
<evidence type="ECO:0000256" key="9">
    <source>
        <dbReference type="SAM" id="Phobius"/>
    </source>
</evidence>
<feature type="transmembrane region" description="Helical" evidence="9">
    <location>
        <begin position="1011"/>
        <end position="1035"/>
    </location>
</feature>
<dbReference type="InterPro" id="IPR013121">
    <property type="entry name" value="Fe_red_NAD-bd_6"/>
</dbReference>
<feature type="transmembrane region" description="Helical" evidence="9">
    <location>
        <begin position="1128"/>
        <end position="1153"/>
    </location>
</feature>
<evidence type="ECO:0000313" key="12">
    <source>
        <dbReference type="Proteomes" id="UP000214365"/>
    </source>
</evidence>
<evidence type="ECO:0000256" key="8">
    <source>
        <dbReference type="SAM" id="MobiDB-lite"/>
    </source>
</evidence>
<dbReference type="InterPro" id="IPR039261">
    <property type="entry name" value="FNR_nucleotide-bd"/>
</dbReference>
<dbReference type="GO" id="GO:0016491">
    <property type="term" value="F:oxidoreductase activity"/>
    <property type="evidence" value="ECO:0007669"/>
    <property type="project" value="UniProtKB-KW"/>
</dbReference>
<feature type="transmembrane region" description="Helical" evidence="9">
    <location>
        <begin position="857"/>
        <end position="875"/>
    </location>
</feature>
<feature type="transmembrane region" description="Helical" evidence="9">
    <location>
        <begin position="319"/>
        <end position="336"/>
    </location>
</feature>
<organism evidence="11 12">
    <name type="scientific">Talaromyces atroroseus</name>
    <dbReference type="NCBI Taxonomy" id="1441469"/>
    <lineage>
        <taxon>Eukaryota</taxon>
        <taxon>Fungi</taxon>
        <taxon>Dikarya</taxon>
        <taxon>Ascomycota</taxon>
        <taxon>Pezizomycotina</taxon>
        <taxon>Eurotiomycetes</taxon>
        <taxon>Eurotiomycetidae</taxon>
        <taxon>Eurotiales</taxon>
        <taxon>Trichocomaceae</taxon>
        <taxon>Talaromyces</taxon>
        <taxon>Talaromyces sect. Trachyspermi</taxon>
    </lineage>
</organism>
<dbReference type="GO" id="GO:0016020">
    <property type="term" value="C:membrane"/>
    <property type="evidence" value="ECO:0007669"/>
    <property type="project" value="UniProtKB-SubCell"/>
</dbReference>
<feature type="compositionally biased region" description="Basic residues" evidence="8">
    <location>
        <begin position="731"/>
        <end position="746"/>
    </location>
</feature>
<protein>
    <recommendedName>
        <fullName evidence="10">FAD-binding FR-type domain-containing protein</fullName>
    </recommendedName>
</protein>
<dbReference type="InterPro" id="IPR036259">
    <property type="entry name" value="MFS_trans_sf"/>
</dbReference>
<feature type="transmembrane region" description="Helical" evidence="9">
    <location>
        <begin position="279"/>
        <end position="299"/>
    </location>
</feature>
<evidence type="ECO:0000256" key="3">
    <source>
        <dbReference type="ARBA" id="ARBA00022982"/>
    </source>
</evidence>
<name>A0A1Q5QA41_TALAT</name>
<feature type="transmembrane region" description="Helical" evidence="9">
    <location>
        <begin position="374"/>
        <end position="392"/>
    </location>
</feature>
<proteinExistence type="predicted"/>
<gene>
    <name evidence="11" type="ORF">UA08_01870</name>
</gene>
<dbReference type="EMBL" id="LFMY01000002">
    <property type="protein sequence ID" value="OKL62813.1"/>
    <property type="molecule type" value="Genomic_DNA"/>
</dbReference>
<sequence length="1343" mass="147670">MVDRLSVLKAMDIDIAAVLDMDMDVAVVAAIAIASDVLDMMDAVIVRQRQTNFNMDMGMGSTASSGPLTAAGVDFSNETQAVDFLQEILDDSVLGVVGNQYARYFWYGIVVVIGIATISNLVEKVILQTRWDFLSFPRLVASLTDAGHVSIYHRIRASSANRARPAQPTNALTQSVATATAILRELSYLQITPVRASSWVKVPPFGSLFVCAAYFAFLIALVFTNDDVPGAQHYQALGIRAGWLGAAQMPLLVLLSSRTNLIGLLCNLSYERLNVYHRWVSRGLLLLATFHFAFQGHAWDIYGLMALEWNTDECPPTGMAAYAILLWMNLTTVAPLRYLSYKFFVVQHVLTYFGFTIALAYHLYGTSSPYSTNYIYISVALYLVGQLVRIAWGAVNNFSPSKCTLTALDGGATKIRVSNRHIKNWNPGSYARVYIPRFDMVWAHPATLLSTPTSHDGDLVFLFRSYRGFTRKIHAAAAAESQKSHRTLIGGPCPSSQLDLGCFDTLVLIAGSTGVTFTLSNLLDLAHRAQQRKPLPLRVLHFTWVIKKKSWISWVAEELQSAFEALAEAGIETHFNIYITCDDSIAGDSISSSSKVGCQCNDGCKCCQQSPNDPAIEITEKKVSTSKNELGIAPYAAILTGRPTFHHFLAGAICQAQGETAVAVCGPLGLSVSVRSAVVWASDELAVNQNELELRDLPAVLDVHDESASSASDADEQEENAGLLEGNSGSRPKKPMKRRTRDKTPKRGPPSRLTIETGQNGHSDGDMNSRLEMRRKDPSIEAPSSAQHATRVMGRESFTLDDDPPAVPSTPMLQNTSFFALPEQDRKNFLLLVLLYFLQGIPMGLAMGSVPFLLKPYLSYGQIGVFSLASYPYSLKLLWSPIVDAVWSRRFGRRKSWITPVQLCSGLAMIYLSSQVESMMKTAGDSDSTVWAFTRWWFFLVFLCATQDIAVDGWALTLLSPQNISYASTAQTVGLTAGHFLSYTVFLALNSPEFANRWFRTEATVDPARGLISLGGYIAFAGWAYIIVTIGLFLFKKEERTKDKDGIMEVYRSMWSVLKLRNIQMIIVLHLIAKIGFQANDAVTSLKLIDKGFGQDNMALVVLIDFPFEIALGYYAGQWSTEYTPMRLWSWAFVGRLAAALFAQFTVMIYPAGADVPTWYILITIAEHVLSTFMNTVMFVAISAFHARISDPAIGGTYMTLLATVSNLGGTFPKFFILKMVDMFTSATCIPPTTPPDASQLTGDLVTSAFSCALEADKGRCQAGGGQCVVEHDGYYITNLLCVLIGAVTFYVYIRPTALKLQALPLRAWRVTTGYGNSDVDFSMLAQSCADLETAFLEAGDKE</sequence>
<keyword evidence="6" id="KW-0406">Ion transport</keyword>
<comment type="subcellular location">
    <subcellularLocation>
        <location evidence="1">Membrane</location>
        <topology evidence="1">Multi-pass membrane protein</topology>
    </subcellularLocation>
</comment>
<dbReference type="OrthoDB" id="6415790at2759"/>
<dbReference type="SFLD" id="SFLDG01168">
    <property type="entry name" value="Ferric_reductase_subgroup_(FRE"/>
    <property type="match status" value="1"/>
</dbReference>
<feature type="transmembrane region" description="Helical" evidence="9">
    <location>
        <begin position="829"/>
        <end position="851"/>
    </location>
</feature>
<dbReference type="STRING" id="1441469.A0A1Q5QA41"/>
<keyword evidence="4 9" id="KW-1133">Transmembrane helix</keyword>
<feature type="domain" description="FAD-binding FR-type" evidence="10">
    <location>
        <begin position="350"/>
        <end position="499"/>
    </location>
</feature>
<dbReference type="InterPro" id="IPR013130">
    <property type="entry name" value="Fe3_Rdtase_TM_dom"/>
</dbReference>
<evidence type="ECO:0000313" key="11">
    <source>
        <dbReference type="EMBL" id="OKL62813.1"/>
    </source>
</evidence>
<dbReference type="SUPFAM" id="SSF103473">
    <property type="entry name" value="MFS general substrate transporter"/>
    <property type="match status" value="1"/>
</dbReference>
<keyword evidence="7 9" id="KW-0472">Membrane</keyword>
<feature type="transmembrane region" description="Helical" evidence="9">
    <location>
        <begin position="104"/>
        <end position="122"/>
    </location>
</feature>
<feature type="transmembrane region" description="Helical" evidence="9">
    <location>
        <begin position="1197"/>
        <end position="1217"/>
    </location>
</feature>
<keyword evidence="5" id="KW-0560">Oxidoreductase</keyword>
<feature type="transmembrane region" description="Helical" evidence="9">
    <location>
        <begin position="205"/>
        <end position="223"/>
    </location>
</feature>
<dbReference type="FunFam" id="1.20.1250.20:FF:000289">
    <property type="entry name" value="Acetyl-coenzyme A transporter 1"/>
    <property type="match status" value="1"/>
</dbReference>
<evidence type="ECO:0000256" key="6">
    <source>
        <dbReference type="ARBA" id="ARBA00023065"/>
    </source>
</evidence>
<dbReference type="Pfam" id="PF08022">
    <property type="entry name" value="FAD_binding_8"/>
    <property type="match status" value="1"/>
</dbReference>
<dbReference type="RefSeq" id="XP_020122934.1">
    <property type="nucleotide sequence ID" value="XM_020261582.1"/>
</dbReference>
<feature type="transmembrane region" description="Helical" evidence="9">
    <location>
        <begin position="972"/>
        <end position="991"/>
    </location>
</feature>
<feature type="transmembrane region" description="Helical" evidence="9">
    <location>
        <begin position="343"/>
        <end position="362"/>
    </location>
</feature>
<dbReference type="PANTHER" id="PTHR12778">
    <property type="entry name" value="SOLUTE CARRIER FAMILY 33 ACETYL-COA TRANSPORTER -RELATED"/>
    <property type="match status" value="1"/>
</dbReference>
<dbReference type="InterPro" id="IPR004752">
    <property type="entry name" value="AmpG_permease/AT-1"/>
</dbReference>
<feature type="transmembrane region" description="Helical" evidence="9">
    <location>
        <begin position="1275"/>
        <end position="1294"/>
    </location>
</feature>
<feature type="transmembrane region" description="Helical" evidence="9">
    <location>
        <begin position="243"/>
        <end position="267"/>
    </location>
</feature>
<dbReference type="CDD" id="cd06186">
    <property type="entry name" value="NOX_Duox_like_FAD_NADP"/>
    <property type="match status" value="1"/>
</dbReference>
<dbReference type="InterPro" id="IPR013112">
    <property type="entry name" value="FAD-bd_8"/>
</dbReference>
<dbReference type="Gene3D" id="3.40.50.80">
    <property type="entry name" value="Nucleotide-binding domain of ferredoxin-NADP reductase (FNR) module"/>
    <property type="match status" value="1"/>
</dbReference>
<keyword evidence="3" id="KW-0249">Electron transport</keyword>
<dbReference type="InterPro" id="IPR017927">
    <property type="entry name" value="FAD-bd_FR_type"/>
</dbReference>
<dbReference type="Gene3D" id="1.20.1250.20">
    <property type="entry name" value="MFS general substrate transporter like domains"/>
    <property type="match status" value="1"/>
</dbReference>
<comment type="caution">
    <text evidence="11">The sequence shown here is derived from an EMBL/GenBank/DDBJ whole genome shotgun (WGS) entry which is preliminary data.</text>
</comment>
<dbReference type="PANTHER" id="PTHR12778:SF9">
    <property type="entry name" value="ACETYL-COENZYME A TRANSPORTER 1"/>
    <property type="match status" value="1"/>
</dbReference>
<dbReference type="Proteomes" id="UP000214365">
    <property type="component" value="Unassembled WGS sequence"/>
</dbReference>
<keyword evidence="12" id="KW-1185">Reference proteome</keyword>
<evidence type="ECO:0000256" key="7">
    <source>
        <dbReference type="ARBA" id="ARBA00023136"/>
    </source>
</evidence>
<reference evidence="11 12" key="1">
    <citation type="submission" date="2015-06" db="EMBL/GenBank/DDBJ databases">
        <title>Talaromyces atroroseus IBT 11181 draft genome.</title>
        <authorList>
            <person name="Rasmussen K.B."/>
            <person name="Rasmussen S."/>
            <person name="Petersen B."/>
            <person name="Sicheritz-Ponten T."/>
            <person name="Mortensen U.H."/>
            <person name="Thrane U."/>
        </authorList>
    </citation>
    <scope>NUCLEOTIDE SEQUENCE [LARGE SCALE GENOMIC DNA]</scope>
    <source>
        <strain evidence="11 12">IBT 11181</strain>
    </source>
</reference>
<evidence type="ECO:0000256" key="1">
    <source>
        <dbReference type="ARBA" id="ARBA00004141"/>
    </source>
</evidence>
<dbReference type="Pfam" id="PF01794">
    <property type="entry name" value="Ferric_reduct"/>
    <property type="match status" value="1"/>
</dbReference>
<dbReference type="Pfam" id="PF13000">
    <property type="entry name" value="Acatn"/>
    <property type="match status" value="2"/>
</dbReference>
<dbReference type="InterPro" id="IPR024371">
    <property type="entry name" value="AcetylCoA_trans_1-like"/>
</dbReference>